<organism evidence="1 2">
    <name type="scientific">Stylosanthes scabra</name>
    <dbReference type="NCBI Taxonomy" id="79078"/>
    <lineage>
        <taxon>Eukaryota</taxon>
        <taxon>Viridiplantae</taxon>
        <taxon>Streptophyta</taxon>
        <taxon>Embryophyta</taxon>
        <taxon>Tracheophyta</taxon>
        <taxon>Spermatophyta</taxon>
        <taxon>Magnoliopsida</taxon>
        <taxon>eudicotyledons</taxon>
        <taxon>Gunneridae</taxon>
        <taxon>Pentapetalae</taxon>
        <taxon>rosids</taxon>
        <taxon>fabids</taxon>
        <taxon>Fabales</taxon>
        <taxon>Fabaceae</taxon>
        <taxon>Papilionoideae</taxon>
        <taxon>50 kb inversion clade</taxon>
        <taxon>dalbergioids sensu lato</taxon>
        <taxon>Dalbergieae</taxon>
        <taxon>Pterocarpus clade</taxon>
        <taxon>Stylosanthes</taxon>
    </lineage>
</organism>
<dbReference type="EMBL" id="JASCZI010094463">
    <property type="protein sequence ID" value="MED6153782.1"/>
    <property type="molecule type" value="Genomic_DNA"/>
</dbReference>
<gene>
    <name evidence="1" type="ORF">PIB30_105344</name>
</gene>
<evidence type="ECO:0000313" key="1">
    <source>
        <dbReference type="EMBL" id="MED6153782.1"/>
    </source>
</evidence>
<accession>A0ABU6TY29</accession>
<name>A0ABU6TY29_9FABA</name>
<dbReference type="Proteomes" id="UP001341840">
    <property type="component" value="Unassembled WGS sequence"/>
</dbReference>
<evidence type="ECO:0000313" key="2">
    <source>
        <dbReference type="Proteomes" id="UP001341840"/>
    </source>
</evidence>
<proteinExistence type="predicted"/>
<comment type="caution">
    <text evidence="1">The sequence shown here is derived from an EMBL/GenBank/DDBJ whole genome shotgun (WGS) entry which is preliminary data.</text>
</comment>
<keyword evidence="2" id="KW-1185">Reference proteome</keyword>
<protein>
    <submittedName>
        <fullName evidence="1">Uncharacterized protein</fullName>
    </submittedName>
</protein>
<sequence length="130" mass="13992">MVDAASGGTLASKTPEEALQLIETMAANNYLAPSERLSNRRGVMELDTLDAILAQNKSGHGNGECEANATNQTSIWSKLTSWEILQGNKTTLTPIITILGGGIILTSHGVTKGHKRILHQIKLNNNLKFL</sequence>
<reference evidence="1 2" key="1">
    <citation type="journal article" date="2023" name="Plants (Basel)">
        <title>Bridging the Gap: Combining Genomics and Transcriptomics Approaches to Understand Stylosanthes scabra, an Orphan Legume from the Brazilian Caatinga.</title>
        <authorList>
            <person name="Ferreira-Neto J.R.C."/>
            <person name="da Silva M.D."/>
            <person name="Binneck E."/>
            <person name="de Melo N.F."/>
            <person name="da Silva R.H."/>
            <person name="de Melo A.L.T.M."/>
            <person name="Pandolfi V."/>
            <person name="Bustamante F.O."/>
            <person name="Brasileiro-Vidal A.C."/>
            <person name="Benko-Iseppon A.M."/>
        </authorList>
    </citation>
    <scope>NUCLEOTIDE SEQUENCE [LARGE SCALE GENOMIC DNA]</scope>
    <source>
        <tissue evidence="1">Leaves</tissue>
    </source>
</reference>